<evidence type="ECO:0000313" key="2">
    <source>
        <dbReference type="Proteomes" id="UP001165962"/>
    </source>
</evidence>
<comment type="caution">
    <text evidence="1">The sequence shown here is derived from an EMBL/GenBank/DDBJ whole genome shotgun (WGS) entry which is preliminary data.</text>
</comment>
<dbReference type="EMBL" id="JAAOIW010000011">
    <property type="protein sequence ID" value="NHN33265.1"/>
    <property type="molecule type" value="Genomic_DNA"/>
</dbReference>
<keyword evidence="2" id="KW-1185">Reference proteome</keyword>
<protein>
    <submittedName>
        <fullName evidence="1">Uncharacterized protein</fullName>
    </submittedName>
</protein>
<name>A0ABX0JD04_9BACL</name>
<reference evidence="1" key="1">
    <citation type="submission" date="2020-03" db="EMBL/GenBank/DDBJ databases">
        <title>Draft sequencing of Paenibacilllus sp. S3N08.</title>
        <authorList>
            <person name="Kim D.-U."/>
        </authorList>
    </citation>
    <scope>NUCLEOTIDE SEQUENCE</scope>
    <source>
        <strain evidence="1">S3N08</strain>
    </source>
</reference>
<sequence length="157" mass="17754">MSYNISRLEANKELFKHFTYLWNIHSIQKEGLRQSLDGLMGRGIYCCRANDHTTCDEIVKFLSEEIDWRKVTQYFPGKAHSITVARSLIHPLYIEYTGPYLYGEENKAGFSDVAGYVLIPKIAIKPNYLIIGCPVDSGIEPDFTGGESVNDGKTARL</sequence>
<proteinExistence type="predicted"/>
<evidence type="ECO:0000313" key="1">
    <source>
        <dbReference type="EMBL" id="NHN33265.1"/>
    </source>
</evidence>
<organism evidence="1 2">
    <name type="scientific">Paenibacillus agricola</name>
    <dbReference type="NCBI Taxonomy" id="2716264"/>
    <lineage>
        <taxon>Bacteria</taxon>
        <taxon>Bacillati</taxon>
        <taxon>Bacillota</taxon>
        <taxon>Bacilli</taxon>
        <taxon>Bacillales</taxon>
        <taxon>Paenibacillaceae</taxon>
        <taxon>Paenibacillus</taxon>
    </lineage>
</organism>
<gene>
    <name evidence="1" type="ORF">G9U52_25965</name>
</gene>
<dbReference type="RefSeq" id="WP_166153570.1">
    <property type="nucleotide sequence ID" value="NZ_JAAOIW010000011.1"/>
</dbReference>
<dbReference type="Proteomes" id="UP001165962">
    <property type="component" value="Unassembled WGS sequence"/>
</dbReference>
<accession>A0ABX0JD04</accession>